<gene>
    <name evidence="2" type="ORF">LSH36_359g00059</name>
</gene>
<comment type="caution">
    <text evidence="2">The sequence shown here is derived from an EMBL/GenBank/DDBJ whole genome shotgun (WGS) entry which is preliminary data.</text>
</comment>
<evidence type="ECO:0000313" key="2">
    <source>
        <dbReference type="EMBL" id="KAK2151552.1"/>
    </source>
</evidence>
<protein>
    <submittedName>
        <fullName evidence="2">Uncharacterized protein</fullName>
    </submittedName>
</protein>
<accession>A0AAD9MZH5</accession>
<reference evidence="2" key="1">
    <citation type="journal article" date="2023" name="Mol. Biol. Evol.">
        <title>Third-Generation Sequencing Reveals the Adaptive Role of the Epigenome in Three Deep-Sea Polychaetes.</title>
        <authorList>
            <person name="Perez M."/>
            <person name="Aroh O."/>
            <person name="Sun Y."/>
            <person name="Lan Y."/>
            <person name="Juniper S.K."/>
            <person name="Young C.R."/>
            <person name="Angers B."/>
            <person name="Qian P.Y."/>
        </authorList>
    </citation>
    <scope>NUCLEOTIDE SEQUENCE</scope>
    <source>
        <strain evidence="2">P08H-3</strain>
    </source>
</reference>
<dbReference type="Proteomes" id="UP001208570">
    <property type="component" value="Unassembled WGS sequence"/>
</dbReference>
<evidence type="ECO:0000313" key="3">
    <source>
        <dbReference type="Proteomes" id="UP001208570"/>
    </source>
</evidence>
<evidence type="ECO:0000256" key="1">
    <source>
        <dbReference type="SAM" id="MobiDB-lite"/>
    </source>
</evidence>
<organism evidence="2 3">
    <name type="scientific">Paralvinella palmiformis</name>
    <dbReference type="NCBI Taxonomy" id="53620"/>
    <lineage>
        <taxon>Eukaryota</taxon>
        <taxon>Metazoa</taxon>
        <taxon>Spiralia</taxon>
        <taxon>Lophotrochozoa</taxon>
        <taxon>Annelida</taxon>
        <taxon>Polychaeta</taxon>
        <taxon>Sedentaria</taxon>
        <taxon>Canalipalpata</taxon>
        <taxon>Terebellida</taxon>
        <taxon>Terebelliformia</taxon>
        <taxon>Alvinellidae</taxon>
        <taxon>Paralvinella</taxon>
    </lineage>
</organism>
<feature type="region of interest" description="Disordered" evidence="1">
    <location>
        <begin position="1"/>
        <end position="22"/>
    </location>
</feature>
<keyword evidence="3" id="KW-1185">Reference proteome</keyword>
<sequence>MTRNEIRDKERRKRESRITTYQGYMKSKQLPLRRSPHRANRRQMTILPRRKPINTNDTVNPGCPGTLRSRRKEFIGYPFNNSS</sequence>
<name>A0AAD9MZH5_9ANNE</name>
<dbReference type="EMBL" id="JAODUP010000359">
    <property type="protein sequence ID" value="KAK2151552.1"/>
    <property type="molecule type" value="Genomic_DNA"/>
</dbReference>
<dbReference type="AlphaFoldDB" id="A0AAD9MZH5"/>
<proteinExistence type="predicted"/>